<feature type="transmembrane region" description="Helical" evidence="1">
    <location>
        <begin position="12"/>
        <end position="31"/>
    </location>
</feature>
<comment type="caution">
    <text evidence="2">The sequence shown here is derived from an EMBL/GenBank/DDBJ whole genome shotgun (WGS) entry which is preliminary data.</text>
</comment>
<reference evidence="2 3" key="1">
    <citation type="submission" date="2019-09" db="EMBL/GenBank/DDBJ databases">
        <authorList>
            <person name="Kritzky A."/>
            <person name="Schelkanova E.Y."/>
            <person name="Alkhova Z.V."/>
            <person name="Smirnova N.I."/>
        </authorList>
    </citation>
    <scope>NUCLEOTIDE SEQUENCE [LARGE SCALE GENOMIC DNA]</scope>
    <source>
        <strain evidence="2 3">M1526</strain>
    </source>
</reference>
<protein>
    <submittedName>
        <fullName evidence="2">DUF945 domain-containing protein</fullName>
    </submittedName>
</protein>
<keyword evidence="1" id="KW-0812">Transmembrane</keyword>
<organism evidence="2 3">
    <name type="scientific">Vibrio cholerae</name>
    <dbReference type="NCBI Taxonomy" id="666"/>
    <lineage>
        <taxon>Bacteria</taxon>
        <taxon>Pseudomonadati</taxon>
        <taxon>Pseudomonadota</taxon>
        <taxon>Gammaproteobacteria</taxon>
        <taxon>Vibrionales</taxon>
        <taxon>Vibrionaceae</taxon>
        <taxon>Vibrio</taxon>
    </lineage>
</organism>
<evidence type="ECO:0000256" key="1">
    <source>
        <dbReference type="SAM" id="Phobius"/>
    </source>
</evidence>
<gene>
    <name evidence="2" type="ORF">F0M16_19165</name>
</gene>
<name>A0A5Q6PE49_VIBCL</name>
<keyword evidence="1" id="KW-1133">Transmembrane helix</keyword>
<evidence type="ECO:0000313" key="3">
    <source>
        <dbReference type="Proteomes" id="UP000323225"/>
    </source>
</evidence>
<proteinExistence type="predicted"/>
<accession>A0A5Q6PE49</accession>
<evidence type="ECO:0000313" key="2">
    <source>
        <dbReference type="EMBL" id="KAA1253157.1"/>
    </source>
</evidence>
<dbReference type="Pfam" id="PF06097">
    <property type="entry name" value="DUF945"/>
    <property type="match status" value="1"/>
</dbReference>
<dbReference type="AlphaFoldDB" id="A0A5Q6PE49"/>
<sequence>MSTNKQTEQKSSKGIILASAIAIALAGGTIYGNQAFTKKYEGVRDGFIKDFSSNGDLSIKLVNAEKGFFSVTDTFELSMKGHTDKLYLKNAVKIRPGEIPGKITLDFNEINESTVEEIPQLKDISLNWVAKVDGKVKFELDFPDMQKSDQYIGSYGRKIQSQFRIKGFSLSGEFDKDQMSAVYQIENLNIRDGDKTFDISKFGGTETYKWKNGWITEAKTDFSVDRIMLNENKEFIDFGKLTATSDLTMTDSMSIHQKIKLDGVTGMFNGIKLKESDYTLDWELNDVYMKDIIDASETSDDISRNMRGELLSSMFKKGIAFKINELKSDWFDIDLDVKFKSFSEEPRTLHEFLEKVTAELNVSVDKAMTAKLGIPPFMIQDYIDQGVISDNGKNIETHAEVKEGTITINGNEIPLPENM</sequence>
<dbReference type="Proteomes" id="UP000323225">
    <property type="component" value="Unassembled WGS sequence"/>
</dbReference>
<keyword evidence="1" id="KW-0472">Membrane</keyword>
<dbReference type="InterPro" id="IPR010352">
    <property type="entry name" value="DUF945"/>
</dbReference>
<dbReference type="EMBL" id="VUAA01000027">
    <property type="protein sequence ID" value="KAA1253157.1"/>
    <property type="molecule type" value="Genomic_DNA"/>
</dbReference>